<keyword evidence="1" id="KW-0175">Coiled coil</keyword>
<dbReference type="Proteomes" id="UP001603857">
    <property type="component" value="Unassembled WGS sequence"/>
</dbReference>
<gene>
    <name evidence="2" type="ORF">Fmac_025030</name>
</gene>
<evidence type="ECO:0000313" key="3">
    <source>
        <dbReference type="Proteomes" id="UP001603857"/>
    </source>
</evidence>
<evidence type="ECO:0000313" key="2">
    <source>
        <dbReference type="EMBL" id="KAL2325972.1"/>
    </source>
</evidence>
<feature type="coiled-coil region" evidence="1">
    <location>
        <begin position="89"/>
        <end position="116"/>
    </location>
</feature>
<comment type="caution">
    <text evidence="2">The sequence shown here is derived from an EMBL/GenBank/DDBJ whole genome shotgun (WGS) entry which is preliminary data.</text>
</comment>
<accession>A0ABD1LR39</accession>
<sequence length="308" mass="34430">MMRGTDKGDSAIEIENERRKKGWLSNLVDNESFLASGNPDTMRLKPHVSGNPDTVAGSTVLMPRIVNSIQRICARGPTESLDQQFNYFGQETHNNAENAESDLRKAEDVVTSMLAKGYILGKRHRKPLMHLETHASEASFIWRLMRLEPHVSKVSLCLKHHASEAASLHLKPHVSRSSLTIAKDVVTNMLDKGFDENHQLSSKVTTKVVHLDQKVGLSEKISAGTILPHASETFFVLSLSCVWSLMRLKPPSFGDSCVWTVMHLKPPCETHNNDGNPESYLRKADDAITNMLAKCYILGKEHRSKQNL</sequence>
<dbReference type="AlphaFoldDB" id="A0ABD1LR39"/>
<evidence type="ECO:0000256" key="1">
    <source>
        <dbReference type="SAM" id="Coils"/>
    </source>
</evidence>
<reference evidence="2 3" key="1">
    <citation type="submission" date="2024-08" db="EMBL/GenBank/DDBJ databases">
        <title>Insights into the chromosomal genome structure of Flemingia macrophylla.</title>
        <authorList>
            <person name="Ding Y."/>
            <person name="Zhao Y."/>
            <person name="Bi W."/>
            <person name="Wu M."/>
            <person name="Zhao G."/>
            <person name="Gong Y."/>
            <person name="Li W."/>
            <person name="Zhang P."/>
        </authorList>
    </citation>
    <scope>NUCLEOTIDE SEQUENCE [LARGE SCALE GENOMIC DNA]</scope>
    <source>
        <strain evidence="2">DYQJB</strain>
        <tissue evidence="2">Leaf</tissue>
    </source>
</reference>
<protein>
    <submittedName>
        <fullName evidence="2">Uncharacterized protein</fullName>
    </submittedName>
</protein>
<name>A0ABD1LR39_9FABA</name>
<proteinExistence type="predicted"/>
<keyword evidence="3" id="KW-1185">Reference proteome</keyword>
<organism evidence="2 3">
    <name type="scientific">Flemingia macrophylla</name>
    <dbReference type="NCBI Taxonomy" id="520843"/>
    <lineage>
        <taxon>Eukaryota</taxon>
        <taxon>Viridiplantae</taxon>
        <taxon>Streptophyta</taxon>
        <taxon>Embryophyta</taxon>
        <taxon>Tracheophyta</taxon>
        <taxon>Spermatophyta</taxon>
        <taxon>Magnoliopsida</taxon>
        <taxon>eudicotyledons</taxon>
        <taxon>Gunneridae</taxon>
        <taxon>Pentapetalae</taxon>
        <taxon>rosids</taxon>
        <taxon>fabids</taxon>
        <taxon>Fabales</taxon>
        <taxon>Fabaceae</taxon>
        <taxon>Papilionoideae</taxon>
        <taxon>50 kb inversion clade</taxon>
        <taxon>NPAAA clade</taxon>
        <taxon>indigoferoid/millettioid clade</taxon>
        <taxon>Phaseoleae</taxon>
        <taxon>Flemingia</taxon>
    </lineage>
</organism>
<dbReference type="EMBL" id="JBGMDY010000008">
    <property type="protein sequence ID" value="KAL2325972.1"/>
    <property type="molecule type" value="Genomic_DNA"/>
</dbReference>